<reference evidence="2 3" key="1">
    <citation type="submission" date="2024-04" db="EMBL/GenBank/DDBJ databases">
        <title>Tritrichomonas musculus Genome.</title>
        <authorList>
            <person name="Alves-Ferreira E."/>
            <person name="Grigg M."/>
            <person name="Lorenzi H."/>
            <person name="Galac M."/>
        </authorList>
    </citation>
    <scope>NUCLEOTIDE SEQUENCE [LARGE SCALE GENOMIC DNA]</scope>
    <source>
        <strain evidence="2 3">EAF2021</strain>
    </source>
</reference>
<dbReference type="Proteomes" id="UP001470230">
    <property type="component" value="Unassembled WGS sequence"/>
</dbReference>
<proteinExistence type="predicted"/>
<evidence type="ECO:0000313" key="3">
    <source>
        <dbReference type="Proteomes" id="UP001470230"/>
    </source>
</evidence>
<evidence type="ECO:0000259" key="1">
    <source>
        <dbReference type="Pfam" id="PF10416"/>
    </source>
</evidence>
<evidence type="ECO:0000313" key="2">
    <source>
        <dbReference type="EMBL" id="KAK8886084.1"/>
    </source>
</evidence>
<organism evidence="2 3">
    <name type="scientific">Tritrichomonas musculus</name>
    <dbReference type="NCBI Taxonomy" id="1915356"/>
    <lineage>
        <taxon>Eukaryota</taxon>
        <taxon>Metamonada</taxon>
        <taxon>Parabasalia</taxon>
        <taxon>Tritrichomonadida</taxon>
        <taxon>Tritrichomonadidae</taxon>
        <taxon>Tritrichomonas</taxon>
    </lineage>
</organism>
<accession>A0ABR2K4S4</accession>
<name>A0ABR2K4S4_9EUKA</name>
<protein>
    <recommendedName>
        <fullName evidence="1">Initiator binding domain-containing protein</fullName>
    </recommendedName>
</protein>
<dbReference type="Pfam" id="PF10416">
    <property type="entry name" value="IBD"/>
    <property type="match status" value="1"/>
</dbReference>
<gene>
    <name evidence="2" type="ORF">M9Y10_041544</name>
</gene>
<keyword evidence="3" id="KW-1185">Reference proteome</keyword>
<dbReference type="InterPro" id="IPR018845">
    <property type="entry name" value="Initiator-bd"/>
</dbReference>
<dbReference type="EMBL" id="JAPFFF010000007">
    <property type="protein sequence ID" value="KAK8886084.1"/>
    <property type="molecule type" value="Genomic_DNA"/>
</dbReference>
<comment type="caution">
    <text evidence="2">The sequence shown here is derived from an EMBL/GenBank/DDBJ whole genome shotgun (WGS) entry which is preliminary data.</text>
</comment>
<sequence>MSSNLSPGAFPAHWEFLNESDKSEYIAIRTRFHDEIAKSKRGERIDVFVARLKIIRDYIEKEPNDQWKRIIVCGIMFLNDALGINIQQLRILMGKCKSSINGSLQQLGYIAKPPTHDIDQEITQKVPMLKDDHFQLKKWTIRFGKLPNNKETRLKTPVNHNQNKINQTVQNLSSNTPSQPSSPITTAQEVMTLVNTHFPCPAKCRHKYYDLIHTSISIQTEA</sequence>
<feature type="domain" description="Initiator binding" evidence="1">
    <location>
        <begin position="19"/>
        <end position="142"/>
    </location>
</feature>